<organism evidence="2">
    <name type="scientific">uncultured Solirubrobacteraceae bacterium</name>
    <dbReference type="NCBI Taxonomy" id="1162706"/>
    <lineage>
        <taxon>Bacteria</taxon>
        <taxon>Bacillati</taxon>
        <taxon>Actinomycetota</taxon>
        <taxon>Thermoleophilia</taxon>
        <taxon>Solirubrobacterales</taxon>
        <taxon>Solirubrobacteraceae</taxon>
        <taxon>environmental samples</taxon>
    </lineage>
</organism>
<feature type="transmembrane region" description="Helical" evidence="1">
    <location>
        <begin position="73"/>
        <end position="92"/>
    </location>
</feature>
<dbReference type="EMBL" id="CADCVJ010000240">
    <property type="protein sequence ID" value="CAA9496773.1"/>
    <property type="molecule type" value="Genomic_DNA"/>
</dbReference>
<feature type="transmembrane region" description="Helical" evidence="1">
    <location>
        <begin position="42"/>
        <end position="61"/>
    </location>
</feature>
<keyword evidence="1" id="KW-0812">Transmembrane</keyword>
<evidence type="ECO:0000313" key="2">
    <source>
        <dbReference type="EMBL" id="CAA9496773.1"/>
    </source>
</evidence>
<reference evidence="2" key="1">
    <citation type="submission" date="2020-02" db="EMBL/GenBank/DDBJ databases">
        <authorList>
            <person name="Meier V. D."/>
        </authorList>
    </citation>
    <scope>NUCLEOTIDE SEQUENCE</scope>
    <source>
        <strain evidence="2">AVDCRST_MAG38</strain>
    </source>
</reference>
<keyword evidence="1" id="KW-0472">Membrane</keyword>
<feature type="transmembrane region" description="Helical" evidence="1">
    <location>
        <begin position="163"/>
        <end position="182"/>
    </location>
</feature>
<accession>A0A6J4SII1</accession>
<keyword evidence="1" id="KW-1133">Transmembrane helix</keyword>
<feature type="transmembrane region" description="Helical" evidence="1">
    <location>
        <begin position="189"/>
        <end position="212"/>
    </location>
</feature>
<name>A0A6J4SII1_9ACTN</name>
<protein>
    <submittedName>
        <fullName evidence="2">Uncharacterized protein</fullName>
    </submittedName>
</protein>
<feature type="transmembrane region" description="Helical" evidence="1">
    <location>
        <begin position="119"/>
        <end position="143"/>
    </location>
</feature>
<evidence type="ECO:0000256" key="1">
    <source>
        <dbReference type="SAM" id="Phobius"/>
    </source>
</evidence>
<sequence>MRTTTLSAPIPMNTAGVHARPGLGRLVAVELRKMVNTRAGSWLQVAMVALTVVVVVVRLFVGDAADHTFQSVLNAGLQPAAVLLPVLGILLVTSEWSQRTGLITFALVPVRSRVLSAKLIASLLLAPAMLAAVVAVVAAGVLVSSPGVEGTWSDAAPLIGQSAVNLTAGMVVGVALGAILLASAPAIAVLLVLPTALWAVLSLPVFSDVAPWVDYARALGGVTEDVMSATQWAHLGTSLVVWMVLPLLIGARRITRCEVTA</sequence>
<gene>
    <name evidence="2" type="ORF">AVDCRST_MAG38-2972</name>
</gene>
<feature type="transmembrane region" description="Helical" evidence="1">
    <location>
        <begin position="232"/>
        <end position="251"/>
    </location>
</feature>
<proteinExistence type="predicted"/>
<dbReference type="AlphaFoldDB" id="A0A6J4SII1"/>